<dbReference type="EMBL" id="CAJVPU010002178">
    <property type="protein sequence ID" value="CAG8496351.1"/>
    <property type="molecule type" value="Genomic_DNA"/>
</dbReference>
<keyword evidence="2" id="KW-1185">Reference proteome</keyword>
<protein>
    <submittedName>
        <fullName evidence="1">13966_t:CDS:1</fullName>
    </submittedName>
</protein>
<evidence type="ECO:0000313" key="1">
    <source>
        <dbReference type="EMBL" id="CAG8496351.1"/>
    </source>
</evidence>
<reference evidence="1" key="1">
    <citation type="submission" date="2021-06" db="EMBL/GenBank/DDBJ databases">
        <authorList>
            <person name="Kallberg Y."/>
            <person name="Tangrot J."/>
            <person name="Rosling A."/>
        </authorList>
    </citation>
    <scope>NUCLEOTIDE SEQUENCE</scope>
    <source>
        <strain evidence="1">IL203A</strain>
    </source>
</reference>
<dbReference type="Proteomes" id="UP000789702">
    <property type="component" value="Unassembled WGS sequence"/>
</dbReference>
<gene>
    <name evidence="1" type="ORF">DHETER_LOCUS2798</name>
</gene>
<organism evidence="1 2">
    <name type="scientific">Dentiscutata heterogama</name>
    <dbReference type="NCBI Taxonomy" id="1316150"/>
    <lineage>
        <taxon>Eukaryota</taxon>
        <taxon>Fungi</taxon>
        <taxon>Fungi incertae sedis</taxon>
        <taxon>Mucoromycota</taxon>
        <taxon>Glomeromycotina</taxon>
        <taxon>Glomeromycetes</taxon>
        <taxon>Diversisporales</taxon>
        <taxon>Gigasporaceae</taxon>
        <taxon>Dentiscutata</taxon>
    </lineage>
</organism>
<feature type="non-terminal residue" evidence="1">
    <location>
        <position position="1"/>
    </location>
</feature>
<evidence type="ECO:0000313" key="2">
    <source>
        <dbReference type="Proteomes" id="UP000789702"/>
    </source>
</evidence>
<sequence>PAPRTEFMSDIISDKVYYYGGFGANGAMNDFFYIDLTQPFYSFSPPYQFIKYLDYRGGASANSDANNIYLFGGYGISSDPPPGELYIIQSLSTDPVINYIQDTNSTPSSRKWHTSVVDHKNKKIPIITQSDGAMYIYDIEQSVWTSNPTPNQPIGRQFHTATLLPDGRIIMIGGAFSSDVGQTATKYGFIPPIGSHSATLLPDNQNIIIYGGSNQTEYSGLAVLNSVSYVWTVISPNGSAPSLLSSGHKATLYFDVIIFAFGEYSFNNSRYLMDTTVRILNISNGQYRWVDSFTPPPTPPPTPLPTTLPTQNKSTNIQNPNVQISNSNIIIIVSTIGGTICIGILVLIGYIIYKKNRSREFRYVTESSNEIRYVTESNNEVR</sequence>
<proteinExistence type="predicted"/>
<name>A0ACA9KVN2_9GLOM</name>
<accession>A0ACA9KVN2</accession>
<comment type="caution">
    <text evidence="1">The sequence shown here is derived from an EMBL/GenBank/DDBJ whole genome shotgun (WGS) entry which is preliminary data.</text>
</comment>